<dbReference type="SUPFAM" id="SSF52343">
    <property type="entry name" value="Ferredoxin reductase-like, C-terminal NADP-linked domain"/>
    <property type="match status" value="1"/>
</dbReference>
<evidence type="ECO:0000313" key="8">
    <source>
        <dbReference type="EMBL" id="KAG0572045.1"/>
    </source>
</evidence>
<feature type="transmembrane region" description="Helical" evidence="6">
    <location>
        <begin position="121"/>
        <end position="141"/>
    </location>
</feature>
<evidence type="ECO:0000256" key="1">
    <source>
        <dbReference type="ARBA" id="ARBA00004141"/>
    </source>
</evidence>
<evidence type="ECO:0000256" key="4">
    <source>
        <dbReference type="ARBA" id="ARBA00023002"/>
    </source>
</evidence>
<feature type="transmembrane region" description="Helical" evidence="6">
    <location>
        <begin position="180"/>
        <end position="199"/>
    </location>
</feature>
<dbReference type="EMBL" id="CM026426">
    <property type="protein sequence ID" value="KAG0572045.1"/>
    <property type="molecule type" value="Genomic_DNA"/>
</dbReference>
<feature type="transmembrane region" description="Helical" evidence="6">
    <location>
        <begin position="664"/>
        <end position="692"/>
    </location>
</feature>
<organism evidence="8 9">
    <name type="scientific">Ceratodon purpureus</name>
    <name type="common">Fire moss</name>
    <name type="synonym">Dicranum purpureum</name>
    <dbReference type="NCBI Taxonomy" id="3225"/>
    <lineage>
        <taxon>Eukaryota</taxon>
        <taxon>Viridiplantae</taxon>
        <taxon>Streptophyta</taxon>
        <taxon>Embryophyta</taxon>
        <taxon>Bryophyta</taxon>
        <taxon>Bryophytina</taxon>
        <taxon>Bryopsida</taxon>
        <taxon>Dicranidae</taxon>
        <taxon>Pseudoditrichales</taxon>
        <taxon>Ditrichaceae</taxon>
        <taxon>Ceratodon</taxon>
    </lineage>
</organism>
<dbReference type="InterPro" id="IPR013112">
    <property type="entry name" value="FAD-bd_8"/>
</dbReference>
<evidence type="ECO:0000256" key="6">
    <source>
        <dbReference type="SAM" id="Phobius"/>
    </source>
</evidence>
<evidence type="ECO:0000256" key="2">
    <source>
        <dbReference type="ARBA" id="ARBA00022692"/>
    </source>
</evidence>
<dbReference type="GO" id="GO:0005886">
    <property type="term" value="C:plasma membrane"/>
    <property type="evidence" value="ECO:0007669"/>
    <property type="project" value="TreeGrafter"/>
</dbReference>
<evidence type="ECO:0000259" key="7">
    <source>
        <dbReference type="PROSITE" id="PS51384"/>
    </source>
</evidence>
<comment type="subcellular location">
    <subcellularLocation>
        <location evidence="1">Membrane</location>
        <topology evidence="1">Multi-pass membrane protein</topology>
    </subcellularLocation>
</comment>
<sequence>MVLIKRDAALPHHLHPDGSTARALRLNRDSVQLTPAWDRKLSKVAMLEQSNFGVEGENSKNKGLKLGWTLAAAKWGLSVAMCLLFGCYMAVLAAFPVGSLQSLKEKFVLSMVDTPFGKGGGMLLLFAAPLLLLSLLAIINLEISSRTSVFNKEKVKGRASMQNLPVITRGRMGIVSAAELLWFVLFLLMFCWIMGNYIVRDLKAFETIHLKPFEKMWGKKLKRIGLHLGFIGIICLNLLFLPVSRGSVLLRTIDIPYEHAVKYHQWLGHFMMTLFTLHGLSYSIAWYSEDRLSKLFDWAPHKVANFAGVIALLAGVTMWITSIGWVRKKYFETFYWTHHLYIVFALFMTFHIGEVLFNVTFCGLFLFVLDRFLRFCQSRNSVGVLSTKLLPCGTFELTLAKSRGVKYHALSYIYLNIPEVSKLQWHPFSVASSPYDGDSWLKILIKPYGGWTLQLQDLVSAVVKLGRCPSNINAAIEGPYGHESNFFLQYEMLVLVAGGIGISPFVALLRDLLQRYQRGQPNLPSTVYLIWAVQKSEELQLLGLIPASTICPDYKLKFNLEVHAFVTRETSPFSLERGSETSDLHQHDRFKMPRILASLIDAEASKHPMSIVAGAGNNMWITACFLASLLGYIIVYLLINLFIVQPFEQGSVKDGNSSGSIPRWITGLFSVISMILGVVICGGSVVSLWNFLGRLHQNTSGAVEENVHLLSTSDNDGTAFTDECADRLLDPSNTYFGHRPNLRDLFDGYRKLQRPGANVGVLVSGPESLQISVAETCRAFNTVNYDSRRVAFSYHSVSFEL</sequence>
<keyword evidence="4" id="KW-0560">Oxidoreductase</keyword>
<dbReference type="InterPro" id="IPR017938">
    <property type="entry name" value="Riboflavin_synthase-like_b-brl"/>
</dbReference>
<gene>
    <name evidence="8" type="ORF">KC19_VG064700</name>
</gene>
<dbReference type="Pfam" id="PF01794">
    <property type="entry name" value="Ferric_reduct"/>
    <property type="match status" value="1"/>
</dbReference>
<proteinExistence type="predicted"/>
<dbReference type="InterPro" id="IPR050369">
    <property type="entry name" value="RBOH/FRE"/>
</dbReference>
<dbReference type="SUPFAM" id="SSF63380">
    <property type="entry name" value="Riboflavin synthase domain-like"/>
    <property type="match status" value="1"/>
</dbReference>
<keyword evidence="2 6" id="KW-0812">Transmembrane</keyword>
<dbReference type="InterPro" id="IPR039261">
    <property type="entry name" value="FNR_nucleotide-bd"/>
</dbReference>
<feature type="transmembrane region" description="Helical" evidence="6">
    <location>
        <begin position="306"/>
        <end position="326"/>
    </location>
</feature>
<evidence type="ECO:0000313" key="9">
    <source>
        <dbReference type="Proteomes" id="UP000822688"/>
    </source>
</evidence>
<feature type="transmembrane region" description="Helical" evidence="6">
    <location>
        <begin position="338"/>
        <end position="369"/>
    </location>
</feature>
<dbReference type="AlphaFoldDB" id="A0A8T0HMM9"/>
<dbReference type="Pfam" id="PF08022">
    <property type="entry name" value="FAD_binding_8"/>
    <property type="match status" value="1"/>
</dbReference>
<keyword evidence="3 6" id="KW-1133">Transmembrane helix</keyword>
<accession>A0A8T0HMM9</accession>
<keyword evidence="9" id="KW-1185">Reference proteome</keyword>
<dbReference type="SFLD" id="SFLDG01168">
    <property type="entry name" value="Ferric_reductase_subgroup_(FRE"/>
    <property type="match status" value="1"/>
</dbReference>
<feature type="transmembrane region" description="Helical" evidence="6">
    <location>
        <begin position="224"/>
        <end position="243"/>
    </location>
</feature>
<feature type="transmembrane region" description="Helical" evidence="6">
    <location>
        <begin position="263"/>
        <end position="285"/>
    </location>
</feature>
<reference evidence="8" key="1">
    <citation type="submission" date="2020-06" db="EMBL/GenBank/DDBJ databases">
        <title>WGS assembly of Ceratodon purpureus strain R40.</title>
        <authorList>
            <person name="Carey S.B."/>
            <person name="Jenkins J."/>
            <person name="Shu S."/>
            <person name="Lovell J.T."/>
            <person name="Sreedasyam A."/>
            <person name="Maumus F."/>
            <person name="Tiley G.P."/>
            <person name="Fernandez-Pozo N."/>
            <person name="Barry K."/>
            <person name="Chen C."/>
            <person name="Wang M."/>
            <person name="Lipzen A."/>
            <person name="Daum C."/>
            <person name="Saski C.A."/>
            <person name="Payton A.C."/>
            <person name="Mcbreen J.C."/>
            <person name="Conrad R.E."/>
            <person name="Kollar L.M."/>
            <person name="Olsson S."/>
            <person name="Huttunen S."/>
            <person name="Landis J.B."/>
            <person name="Wickett N.J."/>
            <person name="Johnson M.G."/>
            <person name="Rensing S.A."/>
            <person name="Grimwood J."/>
            <person name="Schmutz J."/>
            <person name="Mcdaniel S.F."/>
        </authorList>
    </citation>
    <scope>NUCLEOTIDE SEQUENCE</scope>
    <source>
        <strain evidence="8">R40</strain>
    </source>
</reference>
<evidence type="ECO:0000256" key="5">
    <source>
        <dbReference type="ARBA" id="ARBA00023136"/>
    </source>
</evidence>
<protein>
    <recommendedName>
        <fullName evidence="7">FAD-binding FR-type domain-containing protein</fullName>
    </recommendedName>
</protein>
<dbReference type="GO" id="GO:0000293">
    <property type="term" value="F:ferric-chelate reductase activity"/>
    <property type="evidence" value="ECO:0007669"/>
    <property type="project" value="TreeGrafter"/>
</dbReference>
<name>A0A8T0HMM9_CERPU</name>
<dbReference type="Pfam" id="PF08030">
    <property type="entry name" value="NAD_binding_6"/>
    <property type="match status" value="1"/>
</dbReference>
<dbReference type="Gene3D" id="2.40.30.10">
    <property type="entry name" value="Translation factors"/>
    <property type="match status" value="1"/>
</dbReference>
<evidence type="ECO:0000256" key="3">
    <source>
        <dbReference type="ARBA" id="ARBA00022989"/>
    </source>
</evidence>
<dbReference type="InterPro" id="IPR013130">
    <property type="entry name" value="Fe3_Rdtase_TM_dom"/>
</dbReference>
<dbReference type="Gene3D" id="3.40.50.80">
    <property type="entry name" value="Nucleotide-binding domain of ferredoxin-NADP reductase (FNR) module"/>
    <property type="match status" value="2"/>
</dbReference>
<feature type="transmembrane region" description="Helical" evidence="6">
    <location>
        <begin position="619"/>
        <end position="644"/>
    </location>
</feature>
<dbReference type="PANTHER" id="PTHR11972">
    <property type="entry name" value="NADPH OXIDASE"/>
    <property type="match status" value="1"/>
</dbReference>
<keyword evidence="5 6" id="KW-0472">Membrane</keyword>
<comment type="caution">
    <text evidence="8">The sequence shown here is derived from an EMBL/GenBank/DDBJ whole genome shotgun (WGS) entry which is preliminary data.</text>
</comment>
<dbReference type="PROSITE" id="PS51384">
    <property type="entry name" value="FAD_FR"/>
    <property type="match status" value="1"/>
</dbReference>
<dbReference type="Proteomes" id="UP000822688">
    <property type="component" value="Chromosome V"/>
</dbReference>
<dbReference type="InterPro" id="IPR013121">
    <property type="entry name" value="Fe_red_NAD-bd_6"/>
</dbReference>
<dbReference type="PANTHER" id="PTHR11972:SF69">
    <property type="entry name" value="FERRIC REDUCTION OXIDASE 6-RELATED"/>
    <property type="match status" value="1"/>
</dbReference>
<dbReference type="SFLD" id="SFLDS00052">
    <property type="entry name" value="Ferric_Reductase_Domain"/>
    <property type="match status" value="1"/>
</dbReference>
<feature type="transmembrane region" description="Helical" evidence="6">
    <location>
        <begin position="75"/>
        <end position="100"/>
    </location>
</feature>
<feature type="domain" description="FAD-binding FR-type" evidence="7">
    <location>
        <begin position="377"/>
        <end position="486"/>
    </location>
</feature>
<dbReference type="CDD" id="cd06186">
    <property type="entry name" value="NOX_Duox_like_FAD_NADP"/>
    <property type="match status" value="1"/>
</dbReference>
<dbReference type="InterPro" id="IPR017927">
    <property type="entry name" value="FAD-bd_FR_type"/>
</dbReference>